<feature type="region of interest" description="Disordered" evidence="1">
    <location>
        <begin position="1"/>
        <end position="39"/>
    </location>
</feature>
<accession>A0A0F8YU75</accession>
<feature type="non-terminal residue" evidence="2">
    <location>
        <position position="39"/>
    </location>
</feature>
<organism evidence="2">
    <name type="scientific">marine sediment metagenome</name>
    <dbReference type="NCBI Taxonomy" id="412755"/>
    <lineage>
        <taxon>unclassified sequences</taxon>
        <taxon>metagenomes</taxon>
        <taxon>ecological metagenomes</taxon>
    </lineage>
</organism>
<comment type="caution">
    <text evidence="2">The sequence shown here is derived from an EMBL/GenBank/DDBJ whole genome shotgun (WGS) entry which is preliminary data.</text>
</comment>
<dbReference type="EMBL" id="LAZR01055003">
    <property type="protein sequence ID" value="KKK77335.1"/>
    <property type="molecule type" value="Genomic_DNA"/>
</dbReference>
<name>A0A0F8YU75_9ZZZZ</name>
<reference evidence="2" key="1">
    <citation type="journal article" date="2015" name="Nature">
        <title>Complex archaea that bridge the gap between prokaryotes and eukaryotes.</title>
        <authorList>
            <person name="Spang A."/>
            <person name="Saw J.H."/>
            <person name="Jorgensen S.L."/>
            <person name="Zaremba-Niedzwiedzka K."/>
            <person name="Martijn J."/>
            <person name="Lind A.E."/>
            <person name="van Eijk R."/>
            <person name="Schleper C."/>
            <person name="Guy L."/>
            <person name="Ettema T.J."/>
        </authorList>
    </citation>
    <scope>NUCLEOTIDE SEQUENCE</scope>
</reference>
<dbReference type="AlphaFoldDB" id="A0A0F8YU75"/>
<evidence type="ECO:0000313" key="2">
    <source>
        <dbReference type="EMBL" id="KKK77335.1"/>
    </source>
</evidence>
<evidence type="ECO:0000256" key="1">
    <source>
        <dbReference type="SAM" id="MobiDB-lite"/>
    </source>
</evidence>
<protein>
    <submittedName>
        <fullName evidence="2">Uncharacterized protein</fullName>
    </submittedName>
</protein>
<proteinExistence type="predicted"/>
<sequence length="39" mass="4275">MHSAGSTARPNPGPTAPHNCYHHVHEHQHQYGTGHHSTP</sequence>
<gene>
    <name evidence="2" type="ORF">LCGC14_2854630</name>
</gene>